<dbReference type="EMBL" id="AQGS01000057">
    <property type="protein sequence ID" value="EPS44128.1"/>
    <property type="molecule type" value="Genomic_DNA"/>
</dbReference>
<dbReference type="HOGENOM" id="CLU_2346632_0_0_1"/>
<sequence>MRSFSILFLAALATALPIQPRNADRQLVVPTVTPSPGELWGPCNPDGGCNSHQDQELLCSKYVPSEFPDGICIPDLFRTTKLLNRLRLWWFDSKRET</sequence>
<comment type="caution">
    <text evidence="2">The sequence shown here is derived from an EMBL/GenBank/DDBJ whole genome shotgun (WGS) entry which is preliminary data.</text>
</comment>
<proteinExistence type="predicted"/>
<keyword evidence="3" id="KW-1185">Reference proteome</keyword>
<evidence type="ECO:0000256" key="1">
    <source>
        <dbReference type="SAM" id="SignalP"/>
    </source>
</evidence>
<dbReference type="Proteomes" id="UP000015100">
    <property type="component" value="Unassembled WGS sequence"/>
</dbReference>
<protein>
    <submittedName>
        <fullName evidence="2">Uncharacterized protein</fullName>
    </submittedName>
</protein>
<keyword evidence="1" id="KW-0732">Signal</keyword>
<evidence type="ECO:0000313" key="3">
    <source>
        <dbReference type="Proteomes" id="UP000015100"/>
    </source>
</evidence>
<name>S8BX92_DACHA</name>
<dbReference type="AlphaFoldDB" id="S8BX92"/>
<accession>S8BX92</accession>
<feature type="chain" id="PRO_5012633090" evidence="1">
    <location>
        <begin position="16"/>
        <end position="97"/>
    </location>
</feature>
<evidence type="ECO:0000313" key="2">
    <source>
        <dbReference type="EMBL" id="EPS44128.1"/>
    </source>
</evidence>
<gene>
    <name evidence="2" type="ORF">H072_1851</name>
</gene>
<reference evidence="3" key="2">
    <citation type="submission" date="2013-04" db="EMBL/GenBank/DDBJ databases">
        <title>Genomic mechanisms accounting for the adaptation to parasitism in nematode-trapping fungi.</title>
        <authorList>
            <person name="Ahren D.G."/>
        </authorList>
    </citation>
    <scope>NUCLEOTIDE SEQUENCE [LARGE SCALE GENOMIC DNA]</scope>
    <source>
        <strain evidence="3">CBS 200.50</strain>
    </source>
</reference>
<feature type="signal peptide" evidence="1">
    <location>
        <begin position="1"/>
        <end position="15"/>
    </location>
</feature>
<organism evidence="2 3">
    <name type="scientific">Dactylellina haptotyla (strain CBS 200.50)</name>
    <name type="common">Nematode-trapping fungus</name>
    <name type="synonym">Monacrosporium haptotylum</name>
    <dbReference type="NCBI Taxonomy" id="1284197"/>
    <lineage>
        <taxon>Eukaryota</taxon>
        <taxon>Fungi</taxon>
        <taxon>Dikarya</taxon>
        <taxon>Ascomycota</taxon>
        <taxon>Pezizomycotina</taxon>
        <taxon>Orbiliomycetes</taxon>
        <taxon>Orbiliales</taxon>
        <taxon>Orbiliaceae</taxon>
        <taxon>Dactylellina</taxon>
    </lineage>
</organism>
<reference evidence="2 3" key="1">
    <citation type="journal article" date="2013" name="PLoS Genet.">
        <title>Genomic mechanisms accounting for the adaptation to parasitism in nematode-trapping fungi.</title>
        <authorList>
            <person name="Meerupati T."/>
            <person name="Andersson K.M."/>
            <person name="Friman E."/>
            <person name="Kumar D."/>
            <person name="Tunlid A."/>
            <person name="Ahren D."/>
        </authorList>
    </citation>
    <scope>NUCLEOTIDE SEQUENCE [LARGE SCALE GENOMIC DNA]</scope>
    <source>
        <strain evidence="2 3">CBS 200.50</strain>
    </source>
</reference>